<dbReference type="AlphaFoldDB" id="A0A8J6XZ71"/>
<protein>
    <recommendedName>
        <fullName evidence="6">Dipeptidyl-peptidase</fullName>
        <ecNumber evidence="6">3.4.14.-</ecNumber>
    </recommendedName>
</protein>
<evidence type="ECO:0000256" key="1">
    <source>
        <dbReference type="ARBA" id="ARBA00010491"/>
    </source>
</evidence>
<comment type="caution">
    <text evidence="8">The sequence shown here is derived from an EMBL/GenBank/DDBJ whole genome shotgun (WGS) entry which is preliminary data.</text>
</comment>
<evidence type="ECO:0000313" key="8">
    <source>
        <dbReference type="EMBL" id="MBD3868080.1"/>
    </source>
</evidence>
<accession>A0A8J6XZ71</accession>
<dbReference type="PANTHER" id="PTHR38469">
    <property type="entry name" value="PERIPLASMIC PEPTIDASE SUBFAMILY S1B"/>
    <property type="match status" value="1"/>
</dbReference>
<keyword evidence="3 6" id="KW-0645">Protease</keyword>
<dbReference type="InterPro" id="IPR019500">
    <property type="entry name" value="Pep_S46"/>
</dbReference>
<dbReference type="GO" id="GO:0043171">
    <property type="term" value="P:peptide catabolic process"/>
    <property type="evidence" value="ECO:0007669"/>
    <property type="project" value="UniProtKB-UniRule"/>
</dbReference>
<dbReference type="SUPFAM" id="SSF50494">
    <property type="entry name" value="Trypsin-like serine proteases"/>
    <property type="match status" value="1"/>
</dbReference>
<dbReference type="GO" id="GO:0008239">
    <property type="term" value="F:dipeptidyl-peptidase activity"/>
    <property type="evidence" value="ECO:0007669"/>
    <property type="project" value="UniProtKB-UniRule"/>
</dbReference>
<evidence type="ECO:0000256" key="5">
    <source>
        <dbReference type="ARBA" id="ARBA00022801"/>
    </source>
</evidence>
<reference evidence="8 9" key="1">
    <citation type="submission" date="2020-08" db="EMBL/GenBank/DDBJ databases">
        <title>Acidobacteriota in marine sediments use diverse sulfur dissimilation pathways.</title>
        <authorList>
            <person name="Wasmund K."/>
        </authorList>
    </citation>
    <scope>NUCLEOTIDE SEQUENCE [LARGE SCALE GENOMIC DNA]</scope>
    <source>
        <strain evidence="8">MAG AM4</strain>
    </source>
</reference>
<keyword evidence="2 6" id="KW-0031">Aminopeptidase</keyword>
<proteinExistence type="inferred from homology"/>
<dbReference type="Proteomes" id="UP000648239">
    <property type="component" value="Unassembled WGS sequence"/>
</dbReference>
<keyword evidence="6" id="KW-0720">Serine protease</keyword>
<comment type="similarity">
    <text evidence="1 6">Belongs to the peptidase S46 family.</text>
</comment>
<sequence length="733" mass="81120">MTNARRWAVVVLICLVAPLGSALGAEGMWMPMQIPELAEDLKGLGFEGDPMAFADLTGQPMGAVVSLGGCTASFVSPEGLIATNYHCVSRSLQYNSTPESNLTKDGFLARSRKEELSNGPGSRVWVADSIVDVTDRVLEGLDGDVPDREYRDRIDQRNKELTAECETDGYRCRVSSFFEGMKYFQMRYLEIKDVRLVYAPAAGIGEYGGETDNFRWPRHTGDFSFYRAYVGPDGKAADYNEENVPYRPEHWLKVSAEGGNPGELVMVVGYPGRTSRHGTYDQVRDSVEYSIPRRIRSSEEQAAILYALGEESEELSIKVGRRIGGLENGLTYNRGILNGMKKGGTLAARRVQEQNMIRWIEADPVRREEYGEVLPRIGRILEAARETRERDGALNGLFRGSSLLNSADTSYRLSQERGKPDMERERGYQERDWERMKQGEMRSQRSLDVRVDRALFQRAILEAAGLEPGQRIVALDHVVGFKAGMDRDKAAGLVEKFLDGYYKKTKLADLDRRLALMEMATAEIEAIGDPAVSLAVALFPLMDEIEENRKTRAGALAKLRPLYMEALLEMGGGKVYPDANGSLRVSYGLVHGTPAADGVYYTPQTTLAGLMVKHTGEGEFNVPPAQLEAVKTLRAGGQTRYTDEDLGDVPVNFLAELDTTGGNSGSAVLNARGELCGLLFDGTFESMAADYLFDPRTTRSIVVDSRYMLWVMTEVDEAGHLVEEMEIAPAAAK</sequence>
<evidence type="ECO:0000256" key="4">
    <source>
        <dbReference type="ARBA" id="ARBA00022729"/>
    </source>
</evidence>
<dbReference type="PANTHER" id="PTHR38469:SF1">
    <property type="entry name" value="PERIPLASMIC PEPTIDASE SUBFAMILY S1B"/>
    <property type="match status" value="1"/>
</dbReference>
<feature type="region of interest" description="Disordered" evidence="7">
    <location>
        <begin position="410"/>
        <end position="429"/>
    </location>
</feature>
<evidence type="ECO:0000256" key="3">
    <source>
        <dbReference type="ARBA" id="ARBA00022670"/>
    </source>
</evidence>
<keyword evidence="4" id="KW-0732">Signal</keyword>
<dbReference type="EC" id="3.4.14.-" evidence="6"/>
<name>A0A8J6XZ71_9BACT</name>
<dbReference type="EMBL" id="JACXWD010000022">
    <property type="protein sequence ID" value="MBD3868080.1"/>
    <property type="molecule type" value="Genomic_DNA"/>
</dbReference>
<dbReference type="Pfam" id="PF10459">
    <property type="entry name" value="Peptidase_S46"/>
    <property type="match status" value="1"/>
</dbReference>
<evidence type="ECO:0000313" key="9">
    <source>
        <dbReference type="Proteomes" id="UP000648239"/>
    </source>
</evidence>
<dbReference type="InterPro" id="IPR009003">
    <property type="entry name" value="Peptidase_S1_PA"/>
</dbReference>
<evidence type="ECO:0000256" key="6">
    <source>
        <dbReference type="RuleBase" id="RU366067"/>
    </source>
</evidence>
<gene>
    <name evidence="8" type="ORF">IFK94_08140</name>
</gene>
<evidence type="ECO:0000256" key="2">
    <source>
        <dbReference type="ARBA" id="ARBA00022438"/>
    </source>
</evidence>
<organism evidence="8 9">
    <name type="scientific">Candidatus Polarisedimenticola svalbardensis</name>
    <dbReference type="NCBI Taxonomy" id="2886004"/>
    <lineage>
        <taxon>Bacteria</taxon>
        <taxon>Pseudomonadati</taxon>
        <taxon>Acidobacteriota</taxon>
        <taxon>Candidatus Polarisedimenticolia</taxon>
        <taxon>Candidatus Polarisedimenticolales</taxon>
        <taxon>Candidatus Polarisedimenticolaceae</taxon>
        <taxon>Candidatus Polarisedimenticola</taxon>
    </lineage>
</organism>
<dbReference type="GO" id="GO:0070009">
    <property type="term" value="F:serine-type aminopeptidase activity"/>
    <property type="evidence" value="ECO:0007669"/>
    <property type="project" value="UniProtKB-UniRule"/>
</dbReference>
<dbReference type="GO" id="GO:0006508">
    <property type="term" value="P:proteolysis"/>
    <property type="evidence" value="ECO:0007669"/>
    <property type="project" value="UniProtKB-KW"/>
</dbReference>
<feature type="compositionally biased region" description="Basic and acidic residues" evidence="7">
    <location>
        <begin position="414"/>
        <end position="429"/>
    </location>
</feature>
<evidence type="ECO:0000256" key="7">
    <source>
        <dbReference type="SAM" id="MobiDB-lite"/>
    </source>
</evidence>
<keyword evidence="5 6" id="KW-0378">Hydrolase</keyword>
<comment type="function">
    <text evidence="6">Catalyzes the removal of dipeptides from the N-terminus of oligopeptides.</text>
</comment>